<sequence length="110" mass="12028">MRKTSIILLFIAVLIGSCKKEQLEPSCLNEFISELKDSPCEDGVQISLFKFQSTNVYLLEQGNCIADGTTEVIDAACQSLGFLGGLAGSDEINGVNFSENSTFIEVVWRK</sequence>
<dbReference type="Proteomes" id="UP000193804">
    <property type="component" value="Unassembled WGS sequence"/>
</dbReference>
<evidence type="ECO:0000259" key="1">
    <source>
        <dbReference type="Pfam" id="PF22311"/>
    </source>
</evidence>
<dbReference type="OrthoDB" id="882573at2"/>
<gene>
    <name evidence="2" type="ORF">SAMN05661096_00202</name>
</gene>
<proteinExistence type="predicted"/>
<dbReference type="InterPro" id="IPR054243">
    <property type="entry name" value="DUF6970"/>
</dbReference>
<keyword evidence="3" id="KW-1185">Reference proteome</keyword>
<protein>
    <recommendedName>
        <fullName evidence="1">DUF6970 domain-containing protein</fullName>
    </recommendedName>
</protein>
<dbReference type="PROSITE" id="PS51257">
    <property type="entry name" value="PROKAR_LIPOPROTEIN"/>
    <property type="match status" value="1"/>
</dbReference>
<evidence type="ECO:0000313" key="2">
    <source>
        <dbReference type="EMBL" id="SMG09349.1"/>
    </source>
</evidence>
<dbReference type="EMBL" id="FXAW01000001">
    <property type="protein sequence ID" value="SMG09349.1"/>
    <property type="molecule type" value="Genomic_DNA"/>
</dbReference>
<dbReference type="RefSeq" id="WP_085515223.1">
    <property type="nucleotide sequence ID" value="NZ_FXAW01000001.1"/>
</dbReference>
<dbReference type="Pfam" id="PF22311">
    <property type="entry name" value="DUF6970"/>
    <property type="match status" value="1"/>
</dbReference>
<name>A0A1X7I556_9BACT</name>
<evidence type="ECO:0000313" key="3">
    <source>
        <dbReference type="Proteomes" id="UP000193804"/>
    </source>
</evidence>
<feature type="domain" description="DUF6970" evidence="1">
    <location>
        <begin position="41"/>
        <end position="109"/>
    </location>
</feature>
<accession>A0A1X7I556</accession>
<reference evidence="3" key="1">
    <citation type="submission" date="2017-04" db="EMBL/GenBank/DDBJ databases">
        <authorList>
            <person name="Varghese N."/>
            <person name="Submissions S."/>
        </authorList>
    </citation>
    <scope>NUCLEOTIDE SEQUENCE [LARGE SCALE GENOMIC DNA]</scope>
    <source>
        <strain evidence="3">DSM 4125</strain>
    </source>
</reference>
<dbReference type="STRING" id="1028.SAMN05661096_00202"/>
<dbReference type="AlphaFoldDB" id="A0A1X7I556"/>
<organism evidence="2 3">
    <name type="scientific">Marivirga sericea</name>
    <dbReference type="NCBI Taxonomy" id="1028"/>
    <lineage>
        <taxon>Bacteria</taxon>
        <taxon>Pseudomonadati</taxon>
        <taxon>Bacteroidota</taxon>
        <taxon>Cytophagia</taxon>
        <taxon>Cytophagales</taxon>
        <taxon>Marivirgaceae</taxon>
        <taxon>Marivirga</taxon>
    </lineage>
</organism>